<sequence>MDDVIDAAESSTAALAPYVADFLHAYSMVKGGGELDGVGAVSCIDATESSTAALAPYMAEFFQACSMVKIGEKPEATSCSPVARIFVDISKAMLGIDAENARIAFRC</sequence>
<dbReference type="EMBL" id="MU853234">
    <property type="protein sequence ID" value="KAK4121222.1"/>
    <property type="molecule type" value="Genomic_DNA"/>
</dbReference>
<comment type="caution">
    <text evidence="1">The sequence shown here is derived from an EMBL/GenBank/DDBJ whole genome shotgun (WGS) entry which is preliminary data.</text>
</comment>
<gene>
    <name evidence="1" type="ORF">N657DRAFT_682879</name>
</gene>
<dbReference type="AlphaFoldDB" id="A0AAN6Z168"/>
<proteinExistence type="predicted"/>
<dbReference type="Proteomes" id="UP001302602">
    <property type="component" value="Unassembled WGS sequence"/>
</dbReference>
<reference evidence="1" key="2">
    <citation type="submission" date="2023-05" db="EMBL/GenBank/DDBJ databases">
        <authorList>
            <consortium name="Lawrence Berkeley National Laboratory"/>
            <person name="Steindorff A."/>
            <person name="Hensen N."/>
            <person name="Bonometti L."/>
            <person name="Westerberg I."/>
            <person name="Brannstrom I.O."/>
            <person name="Guillou S."/>
            <person name="Cros-Aarteil S."/>
            <person name="Calhoun S."/>
            <person name="Haridas S."/>
            <person name="Kuo A."/>
            <person name="Mondo S."/>
            <person name="Pangilinan J."/>
            <person name="Riley R."/>
            <person name="Labutti K."/>
            <person name="Andreopoulos B."/>
            <person name="Lipzen A."/>
            <person name="Chen C."/>
            <person name="Yanf M."/>
            <person name="Daum C."/>
            <person name="Ng V."/>
            <person name="Clum A."/>
            <person name="Ohm R."/>
            <person name="Martin F."/>
            <person name="Silar P."/>
            <person name="Natvig D."/>
            <person name="Lalanne C."/>
            <person name="Gautier V."/>
            <person name="Ament-Velasquez S.L."/>
            <person name="Kruys A."/>
            <person name="Hutchinson M.I."/>
            <person name="Powell A.J."/>
            <person name="Barry K."/>
            <person name="Miller A.N."/>
            <person name="Grigoriev I.V."/>
            <person name="Debuchy R."/>
            <person name="Gladieux P."/>
            <person name="Thoren M.H."/>
            <person name="Johannesson H."/>
        </authorList>
    </citation>
    <scope>NUCLEOTIDE SEQUENCE</scope>
    <source>
        <strain evidence="1">CBS 731.68</strain>
    </source>
</reference>
<keyword evidence="2" id="KW-1185">Reference proteome</keyword>
<evidence type="ECO:0000313" key="1">
    <source>
        <dbReference type="EMBL" id="KAK4121222.1"/>
    </source>
</evidence>
<evidence type="ECO:0000313" key="2">
    <source>
        <dbReference type="Proteomes" id="UP001302602"/>
    </source>
</evidence>
<name>A0AAN6Z168_9PEZI</name>
<reference evidence="1" key="1">
    <citation type="journal article" date="2023" name="Mol. Phylogenet. Evol.">
        <title>Genome-scale phylogeny and comparative genomics of the fungal order Sordariales.</title>
        <authorList>
            <person name="Hensen N."/>
            <person name="Bonometti L."/>
            <person name="Westerberg I."/>
            <person name="Brannstrom I.O."/>
            <person name="Guillou S."/>
            <person name="Cros-Aarteil S."/>
            <person name="Calhoun S."/>
            <person name="Haridas S."/>
            <person name="Kuo A."/>
            <person name="Mondo S."/>
            <person name="Pangilinan J."/>
            <person name="Riley R."/>
            <person name="LaButti K."/>
            <person name="Andreopoulos B."/>
            <person name="Lipzen A."/>
            <person name="Chen C."/>
            <person name="Yan M."/>
            <person name="Daum C."/>
            <person name="Ng V."/>
            <person name="Clum A."/>
            <person name="Steindorff A."/>
            <person name="Ohm R.A."/>
            <person name="Martin F."/>
            <person name="Silar P."/>
            <person name="Natvig D.O."/>
            <person name="Lalanne C."/>
            <person name="Gautier V."/>
            <person name="Ament-Velasquez S.L."/>
            <person name="Kruys A."/>
            <person name="Hutchinson M.I."/>
            <person name="Powell A.J."/>
            <person name="Barry K."/>
            <person name="Miller A.N."/>
            <person name="Grigoriev I.V."/>
            <person name="Debuchy R."/>
            <person name="Gladieux P."/>
            <person name="Hiltunen Thoren M."/>
            <person name="Johannesson H."/>
        </authorList>
    </citation>
    <scope>NUCLEOTIDE SEQUENCE</scope>
    <source>
        <strain evidence="1">CBS 731.68</strain>
    </source>
</reference>
<organism evidence="1 2">
    <name type="scientific">Parathielavia appendiculata</name>
    <dbReference type="NCBI Taxonomy" id="2587402"/>
    <lineage>
        <taxon>Eukaryota</taxon>
        <taxon>Fungi</taxon>
        <taxon>Dikarya</taxon>
        <taxon>Ascomycota</taxon>
        <taxon>Pezizomycotina</taxon>
        <taxon>Sordariomycetes</taxon>
        <taxon>Sordariomycetidae</taxon>
        <taxon>Sordariales</taxon>
        <taxon>Chaetomiaceae</taxon>
        <taxon>Parathielavia</taxon>
    </lineage>
</organism>
<protein>
    <submittedName>
        <fullName evidence="1">Uncharacterized protein</fullName>
    </submittedName>
</protein>
<accession>A0AAN6Z168</accession>
<dbReference type="GeneID" id="87833291"/>
<dbReference type="RefSeq" id="XP_062644993.1">
    <property type="nucleotide sequence ID" value="XM_062796523.1"/>
</dbReference>